<organism evidence="1 2">
    <name type="scientific">Candidatus Thiodiazotropha endoloripes</name>
    <dbReference type="NCBI Taxonomy" id="1818881"/>
    <lineage>
        <taxon>Bacteria</taxon>
        <taxon>Pseudomonadati</taxon>
        <taxon>Pseudomonadota</taxon>
        <taxon>Gammaproteobacteria</taxon>
        <taxon>Chromatiales</taxon>
        <taxon>Sedimenticolaceae</taxon>
        <taxon>Candidatus Thiodiazotropha</taxon>
    </lineage>
</organism>
<dbReference type="Proteomes" id="UP000094849">
    <property type="component" value="Unassembled WGS sequence"/>
</dbReference>
<comment type="caution">
    <text evidence="1">The sequence shown here is derived from an EMBL/GenBank/DDBJ whole genome shotgun (WGS) entry which is preliminary data.</text>
</comment>
<reference evidence="1 2" key="1">
    <citation type="submission" date="2016-03" db="EMBL/GenBank/DDBJ databases">
        <title>Chemosynthetic sulphur-oxidizing symbionts of marine invertebrate animals are capable of nitrogen fixation.</title>
        <authorList>
            <person name="Petersen J.M."/>
            <person name="Kemper A."/>
            <person name="Gruber-Vodicka H."/>
            <person name="Cardini U."/>
            <person name="Geest Mvander."/>
            <person name="Kleiner M."/>
            <person name="Bulgheresi S."/>
            <person name="Fussmann M."/>
            <person name="Herbold C."/>
            <person name="Seah B.K.B."/>
            <person name="Antony C.Paul."/>
            <person name="Liu D."/>
            <person name="Belitz A."/>
            <person name="Weber M."/>
        </authorList>
    </citation>
    <scope>NUCLEOTIDE SEQUENCE [LARGE SCALE GENOMIC DNA]</scope>
    <source>
        <strain evidence="1">G_D</strain>
    </source>
</reference>
<dbReference type="STRING" id="1818881.A3196_07720"/>
<evidence type="ECO:0000313" key="2">
    <source>
        <dbReference type="Proteomes" id="UP000094849"/>
    </source>
</evidence>
<name>A0A1E2UQ89_9GAMM</name>
<evidence type="ECO:0000313" key="1">
    <source>
        <dbReference type="EMBL" id="ODB96654.1"/>
    </source>
</evidence>
<dbReference type="AlphaFoldDB" id="A0A1E2UQ89"/>
<dbReference type="EMBL" id="LVJZ01000003">
    <property type="protein sequence ID" value="ODB96654.1"/>
    <property type="molecule type" value="Genomic_DNA"/>
</dbReference>
<proteinExistence type="predicted"/>
<gene>
    <name evidence="1" type="ORF">A3196_07720</name>
</gene>
<keyword evidence="2" id="KW-1185">Reference proteome</keyword>
<protein>
    <submittedName>
        <fullName evidence="1">Uncharacterized protein</fullName>
    </submittedName>
</protein>
<sequence length="100" mass="11321">MRIYLKDRYGSDIAAFMLGGCFNLANISPMRLSLSPASDMDISIWCQRKLLHRRTGTDQIHKQIGICTSSRLPIESRTKSARHCKKIGFGSPCKQHEVQI</sequence>
<accession>A0A1E2UQ89</accession>